<dbReference type="Pfam" id="PF20147">
    <property type="entry name" value="Crinkler"/>
    <property type="match status" value="1"/>
</dbReference>
<comment type="caution">
    <text evidence="5">The sequence shown here is derived from an EMBL/GenBank/DDBJ whole genome shotgun (WGS) entry which is preliminary data.</text>
</comment>
<dbReference type="EMBL" id="SPLM01000148">
    <property type="protein sequence ID" value="TMW55327.1"/>
    <property type="molecule type" value="Genomic_DNA"/>
</dbReference>
<keyword evidence="6" id="KW-1185">Reference proteome</keyword>
<proteinExistence type="predicted"/>
<evidence type="ECO:0000313" key="5">
    <source>
        <dbReference type="EMBL" id="TMW55327.1"/>
    </source>
</evidence>
<dbReference type="InterPro" id="IPR045379">
    <property type="entry name" value="Crinkler_N"/>
</dbReference>
<accession>A0A8K1C2M8</accession>
<reference evidence="5" key="1">
    <citation type="submission" date="2019-03" db="EMBL/GenBank/DDBJ databases">
        <title>Long read genome sequence of the mycoparasitic Pythium oligandrum ATCC 38472 isolated from sugarbeet rhizosphere.</title>
        <authorList>
            <person name="Gaulin E."/>
        </authorList>
    </citation>
    <scope>NUCLEOTIDE SEQUENCE</scope>
    <source>
        <strain evidence="5">ATCC 38472_TT</strain>
    </source>
</reference>
<evidence type="ECO:0000256" key="3">
    <source>
        <dbReference type="ARBA" id="ARBA00022525"/>
    </source>
</evidence>
<keyword evidence="3" id="KW-0964">Secreted</keyword>
<name>A0A8K1C2M8_PYTOL</name>
<dbReference type="Proteomes" id="UP000794436">
    <property type="component" value="Unassembled WGS sequence"/>
</dbReference>
<protein>
    <recommendedName>
        <fullName evidence="4">Crinkler effector protein N-terminal domain-containing protein</fullName>
    </recommendedName>
</protein>
<dbReference type="GO" id="GO:0043657">
    <property type="term" value="C:host cell"/>
    <property type="evidence" value="ECO:0007669"/>
    <property type="project" value="UniProtKB-SubCell"/>
</dbReference>
<sequence>MFSGPDSSATMPTLWCGEYGKAIVFSVDIALSKTVENLLQAIYKRRRYGANNTFTADDLKLYLAKKNGVWLEESEDLITLLEGSVDTQFERLKTSVKVSRYFGGNLGNEGGSIHLLVELPPQPPPPPLPLAPLPPHITMPTLNPLANHEAYAAESVTLDEWNFDAVHNIPLISKFMAHLGNAQPMSSGG</sequence>
<evidence type="ECO:0000256" key="1">
    <source>
        <dbReference type="ARBA" id="ARBA00004340"/>
    </source>
</evidence>
<feature type="domain" description="Crinkler effector protein N-terminal" evidence="4">
    <location>
        <begin position="13"/>
        <end position="118"/>
    </location>
</feature>
<organism evidence="5 6">
    <name type="scientific">Pythium oligandrum</name>
    <name type="common">Mycoparasitic fungus</name>
    <dbReference type="NCBI Taxonomy" id="41045"/>
    <lineage>
        <taxon>Eukaryota</taxon>
        <taxon>Sar</taxon>
        <taxon>Stramenopiles</taxon>
        <taxon>Oomycota</taxon>
        <taxon>Peronosporomycetes</taxon>
        <taxon>Pythiales</taxon>
        <taxon>Pythiaceae</taxon>
        <taxon>Pythium</taxon>
    </lineage>
</organism>
<evidence type="ECO:0000313" key="6">
    <source>
        <dbReference type="Proteomes" id="UP000794436"/>
    </source>
</evidence>
<gene>
    <name evidence="5" type="ORF">Poli38472_013218</name>
</gene>
<evidence type="ECO:0000256" key="2">
    <source>
        <dbReference type="ARBA" id="ARBA00004613"/>
    </source>
</evidence>
<evidence type="ECO:0000259" key="4">
    <source>
        <dbReference type="Pfam" id="PF20147"/>
    </source>
</evidence>
<dbReference type="GO" id="GO:0005576">
    <property type="term" value="C:extracellular region"/>
    <property type="evidence" value="ECO:0007669"/>
    <property type="project" value="UniProtKB-SubCell"/>
</dbReference>
<dbReference type="OrthoDB" id="165123at2759"/>
<dbReference type="AlphaFoldDB" id="A0A8K1C2M8"/>
<comment type="subcellular location">
    <subcellularLocation>
        <location evidence="1">Host cell</location>
    </subcellularLocation>
    <subcellularLocation>
        <location evidence="2">Secreted</location>
    </subcellularLocation>
</comment>